<evidence type="ECO:0000256" key="4">
    <source>
        <dbReference type="ARBA" id="ARBA00022833"/>
    </source>
</evidence>
<evidence type="ECO:0000256" key="6">
    <source>
        <dbReference type="RuleBase" id="RU003983"/>
    </source>
</evidence>
<evidence type="ECO:0000256" key="1">
    <source>
        <dbReference type="ARBA" id="ARBA00022670"/>
    </source>
</evidence>
<dbReference type="Gene3D" id="3.30.2010.10">
    <property type="entry name" value="Metalloproteases ('zincins'), catalytic domain"/>
    <property type="match status" value="1"/>
</dbReference>
<protein>
    <submittedName>
        <fullName evidence="8">Peptidase family M48</fullName>
    </submittedName>
</protein>
<keyword evidence="5 6" id="KW-0482">Metalloprotease</keyword>
<keyword evidence="1 6" id="KW-0645">Protease</keyword>
<accession>S0EWX2</accession>
<dbReference type="PROSITE" id="PS51257">
    <property type="entry name" value="PROKAR_LIPOPROTEIN"/>
    <property type="match status" value="1"/>
</dbReference>
<dbReference type="GO" id="GO:0051603">
    <property type="term" value="P:proteolysis involved in protein catabolic process"/>
    <property type="evidence" value="ECO:0007669"/>
    <property type="project" value="TreeGrafter"/>
</dbReference>
<keyword evidence="2" id="KW-0479">Metal-binding</keyword>
<dbReference type="InterPro" id="IPR051156">
    <property type="entry name" value="Mito/Outer_Membr_Metalloprot"/>
</dbReference>
<evidence type="ECO:0000313" key="8">
    <source>
        <dbReference type="EMBL" id="CCW36261.1"/>
    </source>
</evidence>
<organism evidence="8 9">
    <name type="scientific">Chthonomonas calidirosea (strain DSM 23976 / ICMP 18418 / T49)</name>
    <dbReference type="NCBI Taxonomy" id="1303518"/>
    <lineage>
        <taxon>Bacteria</taxon>
        <taxon>Bacillati</taxon>
        <taxon>Armatimonadota</taxon>
        <taxon>Chthonomonadia</taxon>
        <taxon>Chthonomonadales</taxon>
        <taxon>Chthonomonadaceae</taxon>
        <taxon>Chthonomonas</taxon>
    </lineage>
</organism>
<dbReference type="InParanoid" id="S0EWX2"/>
<dbReference type="Pfam" id="PF01435">
    <property type="entry name" value="Peptidase_M48"/>
    <property type="match status" value="1"/>
</dbReference>
<name>S0EWX2_CHTCT</name>
<dbReference type="HOGENOM" id="CLU_029002_5_2_0"/>
<evidence type="ECO:0000313" key="9">
    <source>
        <dbReference type="Proteomes" id="UP000014227"/>
    </source>
</evidence>
<dbReference type="GO" id="GO:0016020">
    <property type="term" value="C:membrane"/>
    <property type="evidence" value="ECO:0007669"/>
    <property type="project" value="TreeGrafter"/>
</dbReference>
<evidence type="ECO:0000256" key="5">
    <source>
        <dbReference type="ARBA" id="ARBA00023049"/>
    </source>
</evidence>
<dbReference type="STRING" id="454171.CP488_01627"/>
<gene>
    <name evidence="8" type="ORF">CCALI_02462</name>
</gene>
<dbReference type="GO" id="GO:0046872">
    <property type="term" value="F:metal ion binding"/>
    <property type="evidence" value="ECO:0007669"/>
    <property type="project" value="UniProtKB-KW"/>
</dbReference>
<evidence type="ECO:0000256" key="2">
    <source>
        <dbReference type="ARBA" id="ARBA00022723"/>
    </source>
</evidence>
<comment type="cofactor">
    <cofactor evidence="6">
        <name>Zn(2+)</name>
        <dbReference type="ChEBI" id="CHEBI:29105"/>
    </cofactor>
    <text evidence="6">Binds 1 zinc ion per subunit.</text>
</comment>
<keyword evidence="4 6" id="KW-0862">Zinc</keyword>
<proteinExistence type="inferred from homology"/>
<dbReference type="eggNOG" id="COG4783">
    <property type="taxonomic scope" value="Bacteria"/>
</dbReference>
<dbReference type="OrthoDB" id="9810445at2"/>
<dbReference type="AlphaFoldDB" id="S0EWX2"/>
<keyword evidence="3 6" id="KW-0378">Hydrolase</keyword>
<evidence type="ECO:0000259" key="7">
    <source>
        <dbReference type="Pfam" id="PF01435"/>
    </source>
</evidence>
<evidence type="ECO:0000256" key="3">
    <source>
        <dbReference type="ARBA" id="ARBA00022801"/>
    </source>
</evidence>
<dbReference type="GO" id="GO:0004222">
    <property type="term" value="F:metalloendopeptidase activity"/>
    <property type="evidence" value="ECO:0007669"/>
    <property type="project" value="InterPro"/>
</dbReference>
<dbReference type="KEGG" id="ccz:CCALI_02462"/>
<dbReference type="PANTHER" id="PTHR22726:SF1">
    <property type="entry name" value="METALLOENDOPEPTIDASE OMA1, MITOCHONDRIAL"/>
    <property type="match status" value="1"/>
</dbReference>
<reference evidence="9" key="1">
    <citation type="submission" date="2013-03" db="EMBL/GenBank/DDBJ databases">
        <title>Genome sequence of Chthonomonas calidirosea, the first sequenced genome from the Armatimonadetes phylum (formally candidate division OP10).</title>
        <authorList>
            <person name="Lee K.C.Y."/>
            <person name="Morgan X.C."/>
            <person name="Dunfield P.F."/>
            <person name="Tamas I."/>
            <person name="Houghton K.M."/>
            <person name="Vyssotski M."/>
            <person name="Ryan J.L.J."/>
            <person name="Lagutin K."/>
            <person name="McDonald I.R."/>
            <person name="Stott M.B."/>
        </authorList>
    </citation>
    <scope>NUCLEOTIDE SEQUENCE [LARGE SCALE GENOMIC DNA]</scope>
    <source>
        <strain evidence="9">DSM 23976 / ICMP 18418 / T49</strain>
    </source>
</reference>
<dbReference type="PANTHER" id="PTHR22726">
    <property type="entry name" value="METALLOENDOPEPTIDASE OMA1"/>
    <property type="match status" value="1"/>
</dbReference>
<dbReference type="PATRIC" id="fig|1303518.3.peg.2559"/>
<sequence>MRRRHLVVLCVILLWLPMLSGCRTRSFLSTKQEIELGKEGAREVEQEFRVDTTSPDAERVRRIGESLLPHMDRRDVPYSFKVLISNQINAFSLPGGPVYVFRGLLDLVGNDDSALACVIGHECGHINARHVARHISTDIIHSALISILFPNANVQNAVGLVDQIIQLKYSRDDEYEADWRGLSYAYYAGYDPNGLIRFFHKLELVEKWEGGNNTPEWLQDHPLTPERIKRAEWIIAHHDYRYGH</sequence>
<comment type="similarity">
    <text evidence="6">Belongs to the peptidase M48 family.</text>
</comment>
<dbReference type="EMBL" id="HF951689">
    <property type="protein sequence ID" value="CCW36261.1"/>
    <property type="molecule type" value="Genomic_DNA"/>
</dbReference>
<keyword evidence="9" id="KW-1185">Reference proteome</keyword>
<dbReference type="InterPro" id="IPR001915">
    <property type="entry name" value="Peptidase_M48"/>
</dbReference>
<dbReference type="RefSeq" id="WP_016483773.1">
    <property type="nucleotide sequence ID" value="NC_021487.1"/>
</dbReference>
<dbReference type="Proteomes" id="UP000014227">
    <property type="component" value="Chromosome I"/>
</dbReference>
<feature type="domain" description="Peptidase M48" evidence="7">
    <location>
        <begin position="57"/>
        <end position="232"/>
    </location>
</feature>
<dbReference type="CDD" id="cd07333">
    <property type="entry name" value="M48C_bepA_like"/>
    <property type="match status" value="1"/>
</dbReference>